<organism evidence="2 3">
    <name type="scientific">Streptomyces microflavus</name>
    <name type="common">Streptomyces lipmanii</name>
    <dbReference type="NCBI Taxonomy" id="1919"/>
    <lineage>
        <taxon>Bacteria</taxon>
        <taxon>Bacillati</taxon>
        <taxon>Actinomycetota</taxon>
        <taxon>Actinomycetes</taxon>
        <taxon>Kitasatosporales</taxon>
        <taxon>Streptomycetaceae</taxon>
        <taxon>Streptomyces</taxon>
    </lineage>
</organism>
<comment type="caution">
    <text evidence="2">The sequence shown here is derived from an EMBL/GenBank/DDBJ whole genome shotgun (WGS) entry which is preliminary data.</text>
</comment>
<evidence type="ECO:0000313" key="3">
    <source>
        <dbReference type="Proteomes" id="UP000498740"/>
    </source>
</evidence>
<feature type="region of interest" description="Disordered" evidence="1">
    <location>
        <begin position="1"/>
        <end position="29"/>
    </location>
</feature>
<name>A0A7J0CI99_STRMI</name>
<protein>
    <submittedName>
        <fullName evidence="2">Uncharacterized protein</fullName>
    </submittedName>
</protein>
<feature type="compositionally biased region" description="Polar residues" evidence="1">
    <location>
        <begin position="71"/>
        <end position="82"/>
    </location>
</feature>
<dbReference type="Proteomes" id="UP000498740">
    <property type="component" value="Unassembled WGS sequence"/>
</dbReference>
<reference evidence="2 3" key="1">
    <citation type="submission" date="2020-05" db="EMBL/GenBank/DDBJ databases">
        <title>Whole genome shotgun sequence of Streptomyces microflavus NBRC 13062.</title>
        <authorList>
            <person name="Komaki H."/>
            <person name="Tamura T."/>
        </authorList>
    </citation>
    <scope>NUCLEOTIDE SEQUENCE [LARGE SCALE GENOMIC DNA]</scope>
    <source>
        <strain evidence="2 3">NBRC 13062</strain>
    </source>
</reference>
<proteinExistence type="predicted"/>
<sequence>MTQKPAPQHETDGDVYVSPRHLASTTGTGDPAFAPLLDLGWSIEHDDLGNAYTNAPTARSASATCPEERTTGSGASMPTVTRSALRPGAPVSTTAPRPSS</sequence>
<feature type="region of interest" description="Disordered" evidence="1">
    <location>
        <begin position="59"/>
        <end position="100"/>
    </location>
</feature>
<gene>
    <name evidence="2" type="ORF">Smic_07460</name>
</gene>
<evidence type="ECO:0000256" key="1">
    <source>
        <dbReference type="SAM" id="MobiDB-lite"/>
    </source>
</evidence>
<dbReference type="AlphaFoldDB" id="A0A7J0CI99"/>
<feature type="compositionally biased region" description="Polar residues" evidence="1">
    <location>
        <begin position="91"/>
        <end position="100"/>
    </location>
</feature>
<dbReference type="EMBL" id="BLWD01000001">
    <property type="protein sequence ID" value="GFN02190.1"/>
    <property type="molecule type" value="Genomic_DNA"/>
</dbReference>
<accession>A0A7J0CI99</accession>
<evidence type="ECO:0000313" key="2">
    <source>
        <dbReference type="EMBL" id="GFN02190.1"/>
    </source>
</evidence>